<dbReference type="CDD" id="cd04925">
    <property type="entry name" value="ACT_ACR_2"/>
    <property type="match status" value="1"/>
</dbReference>
<accession>A0AAD4X8M9</accession>
<dbReference type="InterPro" id="IPR045865">
    <property type="entry name" value="ACT-like_dom_sf"/>
</dbReference>
<evidence type="ECO:0000313" key="4">
    <source>
        <dbReference type="EMBL" id="KAI3868737.1"/>
    </source>
</evidence>
<name>A0AAD4X8M9_9MAGN</name>
<evidence type="ECO:0000259" key="3">
    <source>
        <dbReference type="PROSITE" id="PS51671"/>
    </source>
</evidence>
<protein>
    <recommendedName>
        <fullName evidence="2">ACT domain-containing protein ACR</fullName>
    </recommendedName>
    <alternativeName>
        <fullName evidence="2">Protein ACT DOMAIN REPEATS</fullName>
    </alternativeName>
</protein>
<dbReference type="EMBL" id="JAJJMB010013400">
    <property type="protein sequence ID" value="KAI3868737.1"/>
    <property type="molecule type" value="Genomic_DNA"/>
</dbReference>
<dbReference type="AlphaFoldDB" id="A0AAD4X8M9"/>
<dbReference type="CDD" id="cd04897">
    <property type="entry name" value="ACT_ACR_3"/>
    <property type="match status" value="1"/>
</dbReference>
<evidence type="ECO:0000256" key="1">
    <source>
        <dbReference type="ARBA" id="ARBA00022737"/>
    </source>
</evidence>
<dbReference type="PANTHER" id="PTHR31096:SF50">
    <property type="entry name" value="ACT DOMAIN-CONTAINING PROTEIN ACR2"/>
    <property type="match status" value="1"/>
</dbReference>
<comment type="caution">
    <text evidence="4">The sequence shown here is derived from an EMBL/GenBank/DDBJ whole genome shotgun (WGS) entry which is preliminary data.</text>
</comment>
<feature type="domain" description="ACT" evidence="3">
    <location>
        <begin position="429"/>
        <end position="505"/>
    </location>
</feature>
<dbReference type="SUPFAM" id="SSF55021">
    <property type="entry name" value="ACT-like"/>
    <property type="match status" value="3"/>
</dbReference>
<organism evidence="4 5">
    <name type="scientific">Papaver atlanticum</name>
    <dbReference type="NCBI Taxonomy" id="357466"/>
    <lineage>
        <taxon>Eukaryota</taxon>
        <taxon>Viridiplantae</taxon>
        <taxon>Streptophyta</taxon>
        <taxon>Embryophyta</taxon>
        <taxon>Tracheophyta</taxon>
        <taxon>Spermatophyta</taxon>
        <taxon>Magnoliopsida</taxon>
        <taxon>Ranunculales</taxon>
        <taxon>Papaveraceae</taxon>
        <taxon>Papaveroideae</taxon>
        <taxon>Papaver</taxon>
    </lineage>
</organism>
<gene>
    <name evidence="4" type="ORF">MKW98_008822</name>
</gene>
<proteinExistence type="predicted"/>
<dbReference type="Proteomes" id="UP001202328">
    <property type="component" value="Unassembled WGS sequence"/>
</dbReference>
<dbReference type="Pfam" id="PF01842">
    <property type="entry name" value="ACT"/>
    <property type="match status" value="1"/>
</dbReference>
<reference evidence="4" key="1">
    <citation type="submission" date="2022-04" db="EMBL/GenBank/DDBJ databases">
        <title>A functionally conserved STORR gene fusion in Papaver species that diverged 16.8 million years ago.</title>
        <authorList>
            <person name="Catania T."/>
        </authorList>
    </citation>
    <scope>NUCLEOTIDE SEQUENCE</scope>
    <source>
        <strain evidence="4">S-188037</strain>
    </source>
</reference>
<dbReference type="Pfam" id="PF13740">
    <property type="entry name" value="ACT_6"/>
    <property type="match status" value="1"/>
</dbReference>
<feature type="domain" description="ACT" evidence="3">
    <location>
        <begin position="192"/>
        <end position="272"/>
    </location>
</feature>
<dbReference type="PROSITE" id="PS51671">
    <property type="entry name" value="ACT"/>
    <property type="match status" value="3"/>
</dbReference>
<feature type="domain" description="ACT" evidence="3">
    <location>
        <begin position="89"/>
        <end position="169"/>
    </location>
</feature>
<keyword evidence="5" id="KW-1185">Reference proteome</keyword>
<sequence>MTDRYKQRELVGLDKNEFRIRWPKQRLEFIRIREVKKSCALIFLVAYSAGVMKVCWPYFDPEFENLTEKIYGPSYRVCIDNESCKECTVVKVDTLNKQGLLLRVIQALTDMNLTISKSYISSDAEWFMDVFHVKDDKGHKLTDHSVVNYVQQNIQAIGTTSKELFRDPHKSEVEASGVGAIIRSDALTDHTAIELTGADRPGLLSEISAVLADLRCNVVEAHAWSHNEYLACVAYISDQSNSSRIEDPNRLAVIKDHLSTVIHATTPIDDIEAYNDQRVETADLPGGGRDRMTTNVEHRLHQLMLASRDLEGRVGSVSNNSSSSSMSINVVGDGKKIVVSIEGCKEKGYLVVRVECKDRRRLMFDTVCTLTDMQYVVFHASISSHGNYAIQEYYIRHIDGHTLISETEKRRVVKCLEAAIERRVCEGVRLELCANNRVGLLSDITRIFRENGLVIVRADVATEGGKAMNAFYVRDVSGSEVNMEVVESMRKEIEPLALEVRNDSPSSTSLDGPRLSLGGLLKSHIGRLSQNFSSIK</sequence>
<dbReference type="InterPro" id="IPR040217">
    <property type="entry name" value="ACR1-12"/>
</dbReference>
<evidence type="ECO:0000313" key="5">
    <source>
        <dbReference type="Proteomes" id="UP001202328"/>
    </source>
</evidence>
<dbReference type="InterPro" id="IPR002912">
    <property type="entry name" value="ACT_dom"/>
</dbReference>
<dbReference type="GO" id="GO:0016597">
    <property type="term" value="F:amino acid binding"/>
    <property type="evidence" value="ECO:0007669"/>
    <property type="project" value="UniProtKB-UniRule"/>
</dbReference>
<keyword evidence="1 2" id="KW-0677">Repeat</keyword>
<dbReference type="Gene3D" id="3.30.70.260">
    <property type="match status" value="1"/>
</dbReference>
<dbReference type="PANTHER" id="PTHR31096">
    <property type="entry name" value="ACT DOMAIN-CONTAINING PROTEIN ACR4-RELATED"/>
    <property type="match status" value="1"/>
</dbReference>
<comment type="function">
    <text evidence="2">Binds amino acids.</text>
</comment>
<evidence type="ECO:0000256" key="2">
    <source>
        <dbReference type="RuleBase" id="RU369043"/>
    </source>
</evidence>